<gene>
    <name evidence="1" type="ORF">TCLT_LOCUS6071</name>
</gene>
<reference evidence="1 2" key="2">
    <citation type="submission" date="2018-11" db="EMBL/GenBank/DDBJ databases">
        <authorList>
            <consortium name="Pathogen Informatics"/>
        </authorList>
    </citation>
    <scope>NUCLEOTIDE SEQUENCE [LARGE SCALE GENOMIC DNA]</scope>
</reference>
<name>A0A158RC02_THECL</name>
<accession>A0A158RC02</accession>
<dbReference type="EMBL" id="UYYF01004387">
    <property type="protein sequence ID" value="VDN03392.1"/>
    <property type="molecule type" value="Genomic_DNA"/>
</dbReference>
<dbReference type="AlphaFoldDB" id="A0A158RC02"/>
<protein>
    <submittedName>
        <fullName evidence="1 3">Uncharacterized protein</fullName>
    </submittedName>
</protein>
<evidence type="ECO:0000313" key="2">
    <source>
        <dbReference type="Proteomes" id="UP000276776"/>
    </source>
</evidence>
<sequence length="151" mass="17164">MPSRMVQRSGSATMHQLPRQIKKVSVPIVPDLGIQKCGAYEENISKAMVKGDLHHIVRYLPRERRSGSLRETEAFYLHRNSNGLYLPSTSLSELTVSSTLCSRGDLHSDHTFRRGKKGANGTDVRFHSHGRSDLLLAHIFIDTKWITRKRQ</sequence>
<dbReference type="OrthoDB" id="5834492at2759"/>
<dbReference type="WBParaSite" id="TCLT_0000608201-mRNA-1">
    <property type="protein sequence ID" value="TCLT_0000608201-mRNA-1"/>
    <property type="gene ID" value="TCLT_0000608201"/>
</dbReference>
<proteinExistence type="predicted"/>
<reference evidence="3" key="1">
    <citation type="submission" date="2016-04" db="UniProtKB">
        <authorList>
            <consortium name="WormBaseParasite"/>
        </authorList>
    </citation>
    <scope>IDENTIFICATION</scope>
</reference>
<organism evidence="3">
    <name type="scientific">Thelazia callipaeda</name>
    <name type="common">Oriental eyeworm</name>
    <name type="synonym">Parasitic nematode</name>
    <dbReference type="NCBI Taxonomy" id="103827"/>
    <lineage>
        <taxon>Eukaryota</taxon>
        <taxon>Metazoa</taxon>
        <taxon>Ecdysozoa</taxon>
        <taxon>Nematoda</taxon>
        <taxon>Chromadorea</taxon>
        <taxon>Rhabditida</taxon>
        <taxon>Spirurina</taxon>
        <taxon>Spiruromorpha</taxon>
        <taxon>Thelazioidea</taxon>
        <taxon>Thelaziidae</taxon>
        <taxon>Thelazia</taxon>
    </lineage>
</organism>
<keyword evidence="2" id="KW-1185">Reference proteome</keyword>
<dbReference type="Proteomes" id="UP000276776">
    <property type="component" value="Unassembled WGS sequence"/>
</dbReference>
<evidence type="ECO:0000313" key="3">
    <source>
        <dbReference type="WBParaSite" id="TCLT_0000608201-mRNA-1"/>
    </source>
</evidence>
<evidence type="ECO:0000313" key="1">
    <source>
        <dbReference type="EMBL" id="VDN03392.1"/>
    </source>
</evidence>